<dbReference type="InParanoid" id="A0A024G9I3"/>
<comment type="caution">
    <text evidence="2">The sequence shown here is derived from an EMBL/GenBank/DDBJ whole genome shotgun (WGS) entry which is preliminary data.</text>
</comment>
<dbReference type="OrthoDB" id="77819at2759"/>
<protein>
    <submittedName>
        <fullName evidence="2">Uncharacterized protein</fullName>
    </submittedName>
</protein>
<dbReference type="AlphaFoldDB" id="A0A024G9I3"/>
<name>A0A024G9I3_9STRA</name>
<dbReference type="Proteomes" id="UP000053237">
    <property type="component" value="Unassembled WGS sequence"/>
</dbReference>
<feature type="region of interest" description="Disordered" evidence="1">
    <location>
        <begin position="292"/>
        <end position="327"/>
    </location>
</feature>
<reference evidence="2 3" key="1">
    <citation type="submission" date="2012-05" db="EMBL/GenBank/DDBJ databases">
        <title>Recombination and specialization in a pathogen metapopulation.</title>
        <authorList>
            <person name="Gardiner A."/>
            <person name="Kemen E."/>
            <person name="Schultz-Larsen T."/>
            <person name="MacLean D."/>
            <person name="Van Oosterhout C."/>
            <person name="Jones J.D.G."/>
        </authorList>
    </citation>
    <scope>NUCLEOTIDE SEQUENCE [LARGE SCALE GENOMIC DNA]</scope>
    <source>
        <strain evidence="2 3">Ac Nc2</strain>
    </source>
</reference>
<gene>
    <name evidence="2" type="ORF">BN9_041130</name>
</gene>
<evidence type="ECO:0000313" key="2">
    <source>
        <dbReference type="EMBL" id="CCI43329.1"/>
    </source>
</evidence>
<evidence type="ECO:0000256" key="1">
    <source>
        <dbReference type="SAM" id="MobiDB-lite"/>
    </source>
</evidence>
<proteinExistence type="predicted"/>
<organism evidence="2 3">
    <name type="scientific">Albugo candida</name>
    <dbReference type="NCBI Taxonomy" id="65357"/>
    <lineage>
        <taxon>Eukaryota</taxon>
        <taxon>Sar</taxon>
        <taxon>Stramenopiles</taxon>
        <taxon>Oomycota</taxon>
        <taxon>Peronosporomycetes</taxon>
        <taxon>Albuginales</taxon>
        <taxon>Albuginaceae</taxon>
        <taxon>Albugo</taxon>
    </lineage>
</organism>
<dbReference type="EMBL" id="CAIX01000047">
    <property type="protein sequence ID" value="CCI43329.1"/>
    <property type="molecule type" value="Genomic_DNA"/>
</dbReference>
<keyword evidence="3" id="KW-1185">Reference proteome</keyword>
<sequence length="415" mass="46126">MVAHMEPVPLAAKANSIERKRRTFGTKDFNLMLSIPKQPPEIWYKDQCGRKGTFKIHVQRGDHICSFCHSFRSLQVQLLYESGKPVENQNILQAQSGNCLNTDGASILALRISQVSKNHQNQRFRVRISLPPCPSIKIGSSSVITNAMLILSKKNKRKASVELTQADGKQLRPDDRTDETVAANEFLPFKSDELDTWEELSGNNWDVEDSFFKEHAQIDLMWANAAHTFLKRLQFTLPGKAPGKKYECLICRHQYSENPHHDASCDLGLLLEPLESSEDSCSLLPASRNNLYATSPVDDQSESQVDVNRKHENKAQRSSATMDDGASRRSLTKLSGFSALSLPSGCPSFSCGLPDHLSALVGDQVLPSNTLLSITPSLSREMSPEILECSEERTAPLEGLQFDANILCSLSEVNL</sequence>
<accession>A0A024G9I3</accession>
<evidence type="ECO:0000313" key="3">
    <source>
        <dbReference type="Proteomes" id="UP000053237"/>
    </source>
</evidence>